<feature type="repeat" description="PPR" evidence="2">
    <location>
        <begin position="17"/>
        <end position="51"/>
    </location>
</feature>
<evidence type="ECO:0000256" key="2">
    <source>
        <dbReference type="PROSITE-ProRule" id="PRU00708"/>
    </source>
</evidence>
<dbReference type="NCBIfam" id="TIGR00756">
    <property type="entry name" value="PPR"/>
    <property type="match status" value="3"/>
</dbReference>
<accession>A0A7S3Y5F3</accession>
<dbReference type="PROSITE" id="PS51375">
    <property type="entry name" value="PPR"/>
    <property type="match status" value="2"/>
</dbReference>
<dbReference type="AlphaFoldDB" id="A0A7S3Y5F3"/>
<reference evidence="3" key="1">
    <citation type="submission" date="2021-01" db="EMBL/GenBank/DDBJ databases">
        <authorList>
            <person name="Corre E."/>
            <person name="Pelletier E."/>
            <person name="Niang G."/>
            <person name="Scheremetjew M."/>
            <person name="Finn R."/>
            <person name="Kale V."/>
            <person name="Holt S."/>
            <person name="Cochrane G."/>
            <person name="Meng A."/>
            <person name="Brown T."/>
            <person name="Cohen L."/>
        </authorList>
    </citation>
    <scope>NUCLEOTIDE SEQUENCE</scope>
    <source>
        <strain evidence="3">CCMP3107</strain>
    </source>
</reference>
<evidence type="ECO:0008006" key="4">
    <source>
        <dbReference type="Google" id="ProtNLM"/>
    </source>
</evidence>
<protein>
    <recommendedName>
        <fullName evidence="4">Pentacotripeptide-repeat region of PRORP domain-containing protein</fullName>
    </recommendedName>
</protein>
<evidence type="ECO:0000256" key="1">
    <source>
        <dbReference type="ARBA" id="ARBA00022737"/>
    </source>
</evidence>
<organism evidence="3">
    <name type="scientific">Heterosigma akashiwo</name>
    <name type="common">Chromophytic alga</name>
    <name type="synonym">Heterosigma carterae</name>
    <dbReference type="NCBI Taxonomy" id="2829"/>
    <lineage>
        <taxon>Eukaryota</taxon>
        <taxon>Sar</taxon>
        <taxon>Stramenopiles</taxon>
        <taxon>Ochrophyta</taxon>
        <taxon>Raphidophyceae</taxon>
        <taxon>Chattonellales</taxon>
        <taxon>Chattonellaceae</taxon>
        <taxon>Heterosigma</taxon>
    </lineage>
</organism>
<dbReference type="EMBL" id="HBIU01045401">
    <property type="protein sequence ID" value="CAE0641586.1"/>
    <property type="molecule type" value="Transcribed_RNA"/>
</dbReference>
<dbReference type="PANTHER" id="PTHR47447:SF17">
    <property type="entry name" value="OS12G0638900 PROTEIN"/>
    <property type="match status" value="1"/>
</dbReference>
<dbReference type="InterPro" id="IPR011990">
    <property type="entry name" value="TPR-like_helical_dom_sf"/>
</dbReference>
<dbReference type="Pfam" id="PF13041">
    <property type="entry name" value="PPR_2"/>
    <property type="match status" value="2"/>
</dbReference>
<feature type="repeat" description="PPR" evidence="2">
    <location>
        <begin position="52"/>
        <end position="87"/>
    </location>
</feature>
<dbReference type="PANTHER" id="PTHR47447">
    <property type="entry name" value="OS03G0856100 PROTEIN"/>
    <property type="match status" value="1"/>
</dbReference>
<evidence type="ECO:0000313" key="3">
    <source>
        <dbReference type="EMBL" id="CAE0641586.1"/>
    </source>
</evidence>
<proteinExistence type="predicted"/>
<dbReference type="InterPro" id="IPR002885">
    <property type="entry name" value="PPR_rpt"/>
</dbReference>
<dbReference type="Gene3D" id="1.25.40.10">
    <property type="entry name" value="Tetratricopeptide repeat domain"/>
    <property type="match status" value="1"/>
</dbReference>
<sequence>MMEQWFGTMQAAGVRPDVVTYSTLLKGYAREGNMAKCQYFYDQMVANRVKPNVQTFSTLMDACANGDGDMAMMEQWFGRMQAAGVKPNVVTYNTLLKGYAREGNTPRNTRQHSEVP</sequence>
<keyword evidence="1" id="KW-0677">Repeat</keyword>
<name>A0A7S3Y5F3_HETAK</name>
<gene>
    <name evidence="3" type="ORF">HAKA00212_LOCUS20414</name>
</gene>